<keyword evidence="1" id="KW-0472">Membrane</keyword>
<keyword evidence="1" id="KW-0812">Transmembrane</keyword>
<reference evidence="2" key="1">
    <citation type="submission" date="2020-03" db="EMBL/GenBank/DDBJ databases">
        <title>Genome of Pelagibius litoralis DSM 21314T.</title>
        <authorList>
            <person name="Wang G."/>
        </authorList>
    </citation>
    <scope>NUCLEOTIDE SEQUENCE</scope>
    <source>
        <strain evidence="2">DSM 21314</strain>
    </source>
</reference>
<accession>A0A967F3T5</accession>
<keyword evidence="1" id="KW-1133">Transmembrane helix</keyword>
<comment type="caution">
    <text evidence="2">The sequence shown here is derived from an EMBL/GenBank/DDBJ whole genome shotgun (WGS) entry which is preliminary data.</text>
</comment>
<sequence length="78" mass="7987">MKLWIQTACGPAVMRRSGAVALVVGTLLVAINQGDRLVAGQGLDLAKKALLTYIVPYCVATYGAVSALVARGDLGGEA</sequence>
<keyword evidence="3" id="KW-1185">Reference proteome</keyword>
<feature type="transmembrane region" description="Helical" evidence="1">
    <location>
        <begin position="50"/>
        <end position="70"/>
    </location>
</feature>
<dbReference type="RefSeq" id="WP_167231928.1">
    <property type="nucleotide sequence ID" value="NZ_JAAQPH010000046.1"/>
</dbReference>
<evidence type="ECO:0000256" key="1">
    <source>
        <dbReference type="SAM" id="Phobius"/>
    </source>
</evidence>
<organism evidence="2 3">
    <name type="scientific">Pelagibius litoralis</name>
    <dbReference type="NCBI Taxonomy" id="374515"/>
    <lineage>
        <taxon>Bacteria</taxon>
        <taxon>Pseudomonadati</taxon>
        <taxon>Pseudomonadota</taxon>
        <taxon>Alphaproteobacteria</taxon>
        <taxon>Rhodospirillales</taxon>
        <taxon>Rhodovibrionaceae</taxon>
        <taxon>Pelagibius</taxon>
    </lineage>
</organism>
<dbReference type="AlphaFoldDB" id="A0A967F3T5"/>
<dbReference type="InterPro" id="IPR047700">
    <property type="entry name" value="NrtS-like"/>
</dbReference>
<evidence type="ECO:0000313" key="3">
    <source>
        <dbReference type="Proteomes" id="UP000761264"/>
    </source>
</evidence>
<dbReference type="NCBIfam" id="NF038050">
    <property type="entry name" value="NrtS"/>
    <property type="match status" value="1"/>
</dbReference>
<protein>
    <submittedName>
        <fullName evidence="2">Nitrate/nitrite transporter NrtS</fullName>
    </submittedName>
</protein>
<dbReference type="EMBL" id="JAAQPH010000046">
    <property type="protein sequence ID" value="NIA72469.1"/>
    <property type="molecule type" value="Genomic_DNA"/>
</dbReference>
<evidence type="ECO:0000313" key="2">
    <source>
        <dbReference type="EMBL" id="NIA72469.1"/>
    </source>
</evidence>
<proteinExistence type="predicted"/>
<gene>
    <name evidence="2" type="primary">nrtS</name>
    <name evidence="2" type="ORF">HBA54_28170</name>
</gene>
<dbReference type="Proteomes" id="UP000761264">
    <property type="component" value="Unassembled WGS sequence"/>
</dbReference>
<name>A0A967F3T5_9PROT</name>